<evidence type="ECO:0000256" key="6">
    <source>
        <dbReference type="ARBA" id="ARBA00022729"/>
    </source>
</evidence>
<keyword evidence="6 8" id="KW-0732">Signal</keyword>
<keyword evidence="7" id="KW-0611">Plant defense</keyword>
<evidence type="ECO:0000256" key="3">
    <source>
        <dbReference type="ARBA" id="ARBA00022525"/>
    </source>
</evidence>
<dbReference type="Proteomes" id="UP001177140">
    <property type="component" value="Unassembled WGS sequence"/>
</dbReference>
<comment type="subcellular location">
    <subcellularLocation>
        <location evidence="1">Secreted</location>
    </subcellularLocation>
</comment>
<keyword evidence="5" id="KW-0295">Fungicide</keyword>
<dbReference type="Pfam" id="PF10868">
    <property type="entry name" value="Defensin_like"/>
    <property type="match status" value="1"/>
</dbReference>
<dbReference type="EMBL" id="JAJJMA010323844">
    <property type="protein sequence ID" value="MCL7050116.1"/>
    <property type="molecule type" value="Genomic_DNA"/>
</dbReference>
<protein>
    <recommendedName>
        <fullName evidence="11">Defensin</fullName>
    </recommendedName>
</protein>
<name>A0AA42B4I1_PAPNU</name>
<evidence type="ECO:0000256" key="2">
    <source>
        <dbReference type="ARBA" id="ARBA00006722"/>
    </source>
</evidence>
<sequence>MASEKATAIAFLVISVIVANAAFNRCTDNHIGSCRVGNAEDNARCHNMCSSNCLKDGSRGFCKLEGNLHYCHCRC</sequence>
<keyword evidence="3" id="KW-0964">Secreted</keyword>
<feature type="signal peptide" evidence="8">
    <location>
        <begin position="1"/>
        <end position="21"/>
    </location>
</feature>
<dbReference type="GO" id="GO:0005576">
    <property type="term" value="C:extracellular region"/>
    <property type="evidence" value="ECO:0007669"/>
    <property type="project" value="UniProtKB-SubCell"/>
</dbReference>
<proteinExistence type="inferred from homology"/>
<accession>A0AA42B4I1</accession>
<comment type="similarity">
    <text evidence="2">Belongs to the DEFL family.</text>
</comment>
<evidence type="ECO:0008006" key="11">
    <source>
        <dbReference type="Google" id="ProtNLM"/>
    </source>
</evidence>
<dbReference type="InterPro" id="IPR022618">
    <property type="entry name" value="Defensin-like_20-28"/>
</dbReference>
<keyword evidence="10" id="KW-1185">Reference proteome</keyword>
<dbReference type="AlphaFoldDB" id="A0AA42B4I1"/>
<evidence type="ECO:0000256" key="5">
    <source>
        <dbReference type="ARBA" id="ARBA00022577"/>
    </source>
</evidence>
<dbReference type="GO" id="GO:0031640">
    <property type="term" value="P:killing of cells of another organism"/>
    <property type="evidence" value="ECO:0007669"/>
    <property type="project" value="UniProtKB-KW"/>
</dbReference>
<keyword evidence="4" id="KW-0929">Antimicrobial</keyword>
<organism evidence="9 10">
    <name type="scientific">Papaver nudicaule</name>
    <name type="common">Iceland poppy</name>
    <dbReference type="NCBI Taxonomy" id="74823"/>
    <lineage>
        <taxon>Eukaryota</taxon>
        <taxon>Viridiplantae</taxon>
        <taxon>Streptophyta</taxon>
        <taxon>Embryophyta</taxon>
        <taxon>Tracheophyta</taxon>
        <taxon>Spermatophyta</taxon>
        <taxon>Magnoliopsida</taxon>
        <taxon>Ranunculales</taxon>
        <taxon>Papaveraceae</taxon>
        <taxon>Papaveroideae</taxon>
        <taxon>Papaver</taxon>
    </lineage>
</organism>
<gene>
    <name evidence="9" type="ORF">MKW94_007328</name>
</gene>
<evidence type="ECO:0000256" key="1">
    <source>
        <dbReference type="ARBA" id="ARBA00004613"/>
    </source>
</evidence>
<evidence type="ECO:0000256" key="4">
    <source>
        <dbReference type="ARBA" id="ARBA00022529"/>
    </source>
</evidence>
<evidence type="ECO:0000256" key="7">
    <source>
        <dbReference type="ARBA" id="ARBA00022821"/>
    </source>
</evidence>
<reference evidence="9" key="1">
    <citation type="submission" date="2022-03" db="EMBL/GenBank/DDBJ databases">
        <title>A functionally conserved STORR gene fusion in Papaver species that diverged 16.8 million years ago.</title>
        <authorList>
            <person name="Catania T."/>
        </authorList>
    </citation>
    <scope>NUCLEOTIDE SEQUENCE</scope>
    <source>
        <strain evidence="9">S-191538</strain>
    </source>
</reference>
<evidence type="ECO:0000256" key="8">
    <source>
        <dbReference type="SAM" id="SignalP"/>
    </source>
</evidence>
<comment type="caution">
    <text evidence="9">The sequence shown here is derived from an EMBL/GenBank/DDBJ whole genome shotgun (WGS) entry which is preliminary data.</text>
</comment>
<evidence type="ECO:0000313" key="9">
    <source>
        <dbReference type="EMBL" id="MCL7050116.1"/>
    </source>
</evidence>
<evidence type="ECO:0000313" key="10">
    <source>
        <dbReference type="Proteomes" id="UP001177140"/>
    </source>
</evidence>
<dbReference type="GO" id="GO:0050832">
    <property type="term" value="P:defense response to fungus"/>
    <property type="evidence" value="ECO:0007669"/>
    <property type="project" value="UniProtKB-KW"/>
</dbReference>
<feature type="chain" id="PRO_5041326033" description="Defensin" evidence="8">
    <location>
        <begin position="22"/>
        <end position="75"/>
    </location>
</feature>